<reference evidence="1" key="1">
    <citation type="submission" date="2021-02" db="EMBL/GenBank/DDBJ databases">
        <title>First Annotated Genome of the Yellow-green Alga Tribonema minus.</title>
        <authorList>
            <person name="Mahan K.M."/>
        </authorList>
    </citation>
    <scope>NUCLEOTIDE SEQUENCE</scope>
    <source>
        <strain evidence="1">UTEX B ZZ1240</strain>
    </source>
</reference>
<dbReference type="SUPFAM" id="SSF56784">
    <property type="entry name" value="HAD-like"/>
    <property type="match status" value="1"/>
</dbReference>
<dbReference type="OrthoDB" id="426235at2759"/>
<dbReference type="Proteomes" id="UP000664859">
    <property type="component" value="Unassembled WGS sequence"/>
</dbReference>
<dbReference type="GO" id="GO:0005737">
    <property type="term" value="C:cytoplasm"/>
    <property type="evidence" value="ECO:0007669"/>
    <property type="project" value="TreeGrafter"/>
</dbReference>
<accession>A0A835Z8N2</accession>
<dbReference type="NCBIfam" id="TIGR01459">
    <property type="entry name" value="HAD-SF-IIA-hyp4"/>
    <property type="match status" value="1"/>
</dbReference>
<dbReference type="PANTHER" id="PTHR19288:SF90">
    <property type="entry name" value="OS08G0542600 PROTEIN"/>
    <property type="match status" value="1"/>
</dbReference>
<evidence type="ECO:0000313" key="2">
    <source>
        <dbReference type="Proteomes" id="UP000664859"/>
    </source>
</evidence>
<dbReference type="EMBL" id="JAFCMP010000085">
    <property type="protein sequence ID" value="KAG5187687.1"/>
    <property type="molecule type" value="Genomic_DNA"/>
</dbReference>
<keyword evidence="2" id="KW-1185">Reference proteome</keyword>
<organism evidence="1 2">
    <name type="scientific">Tribonema minus</name>
    <dbReference type="NCBI Taxonomy" id="303371"/>
    <lineage>
        <taxon>Eukaryota</taxon>
        <taxon>Sar</taxon>
        <taxon>Stramenopiles</taxon>
        <taxon>Ochrophyta</taxon>
        <taxon>PX clade</taxon>
        <taxon>Xanthophyceae</taxon>
        <taxon>Tribonematales</taxon>
        <taxon>Tribonemataceae</taxon>
        <taxon>Tribonema</taxon>
    </lineage>
</organism>
<dbReference type="PANTHER" id="PTHR19288">
    <property type="entry name" value="4-NITROPHENYLPHOSPHATASE-RELATED"/>
    <property type="match status" value="1"/>
</dbReference>
<dbReference type="Pfam" id="PF13344">
    <property type="entry name" value="Hydrolase_6"/>
    <property type="match status" value="1"/>
</dbReference>
<dbReference type="Gene3D" id="3.40.50.1000">
    <property type="entry name" value="HAD superfamily/HAD-like"/>
    <property type="match status" value="2"/>
</dbReference>
<dbReference type="GO" id="GO:0016791">
    <property type="term" value="F:phosphatase activity"/>
    <property type="evidence" value="ECO:0007669"/>
    <property type="project" value="TreeGrafter"/>
</dbReference>
<name>A0A835Z8N2_9STRA</name>
<gene>
    <name evidence="1" type="ORF">JKP88DRAFT_271774</name>
</gene>
<dbReference type="InterPro" id="IPR006357">
    <property type="entry name" value="HAD-SF_hydro_IIA"/>
</dbReference>
<dbReference type="InterPro" id="IPR023214">
    <property type="entry name" value="HAD_sf"/>
</dbReference>
<comment type="caution">
    <text evidence="1">The sequence shown here is derived from an EMBL/GenBank/DDBJ whole genome shotgun (WGS) entry which is preliminary data.</text>
</comment>
<protein>
    <submittedName>
        <fullName evidence="1">HAD-like domain-containing protein</fullName>
    </submittedName>
</protein>
<dbReference type="AlphaFoldDB" id="A0A835Z8N2"/>
<dbReference type="InterPro" id="IPR036412">
    <property type="entry name" value="HAD-like_sf"/>
</dbReference>
<proteinExistence type="predicted"/>
<dbReference type="Pfam" id="PF13242">
    <property type="entry name" value="Hydrolase_like"/>
    <property type="match status" value="1"/>
</dbReference>
<sequence>MSSLNRSGLGEVCDLYDAYFIDAWGVLHDGSKPYPGVLDCLQQLSARGKHVVILSNSSRRKGSVLSGLRKLGFDTDLILDVVTSGDVAWEELHTPTQEPFKSLGRSCLVLGNGDDDVDYVKTAGLTLADAERCDFVLARGSFALTGATSKIQEHASILERPEVAAALDTARSRGVPLLVTNPDFLRPGTNDPMPGLIGRDFAAAGGAVHWVGKPYDLVYARCRAAAAAGGVEDARRVCGVGDSLSHDIKGALRAGIDSMFVLSGVHSAELGIEQGSDAWPAHDAVARVLQAHLPPDARPTHIITHLKW</sequence>
<evidence type="ECO:0000313" key="1">
    <source>
        <dbReference type="EMBL" id="KAG5187687.1"/>
    </source>
</evidence>
<dbReference type="InterPro" id="IPR006356">
    <property type="entry name" value="HAD-SF_hydro_IIA_hyp3"/>
</dbReference>